<sequence length="315" mass="35906">MKVIDRVGIIKKFGIFLFSLSLLNGTNFSKNIDPTECPKQYNCLTTFISPGSIIPGLELDLSLIKVDPPTPLDKVTLPLDKNGKFIEVKVDKNVFYYKAFWKGKEILISQFDLDINKRLRTLSNKIVQLISEPSPKASILTIIPKNILLEVIENTNPLTANVGYVKVNYNDTVGWVNRTSLSDDEYDIRYYKKNLQELVFPYAFNVKDDNLATEFKIIGKGFIVTDCKVGEFDCSATYRMGESSFGMPEEAVYFDLSVSDGKQYICEMRRVDFVGELQRVIDEHITENELDPFINCNLKEGEMEENTSDESMETE</sequence>
<evidence type="ECO:0000313" key="2">
    <source>
        <dbReference type="Proteomes" id="UP000297641"/>
    </source>
</evidence>
<name>A0A7I0HVH8_9LEPT</name>
<gene>
    <name evidence="1" type="ORF">EHQ43_04615</name>
</gene>
<organism evidence="1 2">
    <name type="scientific">Leptospira bouyouniensis</name>
    <dbReference type="NCBI Taxonomy" id="2484911"/>
    <lineage>
        <taxon>Bacteria</taxon>
        <taxon>Pseudomonadati</taxon>
        <taxon>Spirochaetota</taxon>
        <taxon>Spirochaetia</taxon>
        <taxon>Leptospirales</taxon>
        <taxon>Leptospiraceae</taxon>
        <taxon>Leptospira</taxon>
    </lineage>
</organism>
<accession>A0A7I0HVH8</accession>
<dbReference type="Gene3D" id="2.30.30.40">
    <property type="entry name" value="SH3 Domains"/>
    <property type="match status" value="1"/>
</dbReference>
<protein>
    <submittedName>
        <fullName evidence="1">SH3 domain-containing protein</fullName>
    </submittedName>
</protein>
<reference evidence="1 2" key="1">
    <citation type="journal article" date="2019" name="PLoS Negl. Trop. Dis.">
        <title>Revisiting the worldwide diversity of Leptospira species in the environment.</title>
        <authorList>
            <person name="Vincent A.T."/>
            <person name="Schiettekatte O."/>
            <person name="Bourhy P."/>
            <person name="Veyrier F.J."/>
            <person name="Picardeau M."/>
        </authorList>
    </citation>
    <scope>NUCLEOTIDE SEQUENCE [LARGE SCALE GENOMIC DNA]</scope>
    <source>
        <strain evidence="1 2">201800273</strain>
    </source>
</reference>
<dbReference type="Proteomes" id="UP000297641">
    <property type="component" value="Unassembled WGS sequence"/>
</dbReference>
<proteinExistence type="predicted"/>
<dbReference type="AlphaFoldDB" id="A0A7I0HVH8"/>
<comment type="caution">
    <text evidence="1">The sequence shown here is derived from an EMBL/GenBank/DDBJ whole genome shotgun (WGS) entry which is preliminary data.</text>
</comment>
<dbReference type="RefSeq" id="WP_135770241.1">
    <property type="nucleotide sequence ID" value="NZ_RQFT01000003.1"/>
</dbReference>
<evidence type="ECO:0000313" key="1">
    <source>
        <dbReference type="EMBL" id="TGL08333.1"/>
    </source>
</evidence>
<dbReference type="EMBL" id="RQFT01000003">
    <property type="protein sequence ID" value="TGL08333.1"/>
    <property type="molecule type" value="Genomic_DNA"/>
</dbReference>